<feature type="transmembrane region" description="Helical" evidence="1">
    <location>
        <begin position="29"/>
        <end position="48"/>
    </location>
</feature>
<comment type="caution">
    <text evidence="2">The sequence shown here is derived from an EMBL/GenBank/DDBJ whole genome shotgun (WGS) entry which is preliminary data.</text>
</comment>
<evidence type="ECO:0000313" key="3">
    <source>
        <dbReference type="Proteomes" id="UP000248544"/>
    </source>
</evidence>
<evidence type="ECO:0000256" key="1">
    <source>
        <dbReference type="SAM" id="Phobius"/>
    </source>
</evidence>
<evidence type="ECO:0000313" key="2">
    <source>
        <dbReference type="EMBL" id="PZG24307.1"/>
    </source>
</evidence>
<feature type="transmembrane region" description="Helical" evidence="1">
    <location>
        <begin position="238"/>
        <end position="261"/>
    </location>
</feature>
<keyword evidence="3" id="KW-1185">Reference proteome</keyword>
<keyword evidence="1" id="KW-0812">Transmembrane</keyword>
<protein>
    <submittedName>
        <fullName evidence="2">Uncharacterized protein</fullName>
    </submittedName>
</protein>
<feature type="transmembrane region" description="Helical" evidence="1">
    <location>
        <begin position="139"/>
        <end position="159"/>
    </location>
</feature>
<feature type="transmembrane region" description="Helical" evidence="1">
    <location>
        <begin position="108"/>
        <end position="127"/>
    </location>
</feature>
<dbReference type="Proteomes" id="UP000248544">
    <property type="component" value="Unassembled WGS sequence"/>
</dbReference>
<accession>A0A2W2FR31</accession>
<feature type="transmembrane region" description="Helical" evidence="1">
    <location>
        <begin position="171"/>
        <end position="192"/>
    </location>
</feature>
<keyword evidence="1" id="KW-1133">Transmembrane helix</keyword>
<gene>
    <name evidence="2" type="ORF">C1I98_35765</name>
</gene>
<dbReference type="RefSeq" id="WP_111171729.1">
    <property type="nucleotide sequence ID" value="NZ_POUA01000503.1"/>
</dbReference>
<feature type="transmembrane region" description="Helical" evidence="1">
    <location>
        <begin position="273"/>
        <end position="292"/>
    </location>
</feature>
<proteinExistence type="predicted"/>
<sequence length="321" mass="33163">MRGARRAALTLVVLAPVCAELTGGAVSLEALWLLPLLVPMYGAGVLLIREAVRRVGGGLPSLILLGLVYELAEDGIGLQALSSPNLYQAAEWGPRVLGLNTAYWEAQAGYHVVFSVLIPIALTDLIHPAHRHRPYLRRGGLIGTAIVAVLGVAMVRVLIPPYMDPGYQAPAAVLIGIIALGCVLAVLALKVLPSRTVRASGPRAPQPYVAGLLAALATGGFLALLIPSGTPPAVGEGLWVLVPMALAAALAGTAGGLAARWSAAQGWTATHTIWLAGGALVSHTLFGSVVFARTTPDSVAQIVFAAVTVLLLGLLALRLVR</sequence>
<feature type="transmembrane region" description="Helical" evidence="1">
    <location>
        <begin position="298"/>
        <end position="320"/>
    </location>
</feature>
<feature type="transmembrane region" description="Helical" evidence="1">
    <location>
        <begin position="55"/>
        <end position="72"/>
    </location>
</feature>
<keyword evidence="1" id="KW-0472">Membrane</keyword>
<reference evidence="2 3" key="1">
    <citation type="submission" date="2018-01" db="EMBL/GenBank/DDBJ databases">
        <title>Draft genome sequence of Sphaerisporangium sp. 7K107.</title>
        <authorList>
            <person name="Sahin N."/>
            <person name="Saygin H."/>
            <person name="Ay H."/>
        </authorList>
    </citation>
    <scope>NUCLEOTIDE SEQUENCE [LARGE SCALE GENOMIC DNA]</scope>
    <source>
        <strain evidence="2 3">7K107</strain>
    </source>
</reference>
<organism evidence="2 3">
    <name type="scientific">Spongiactinospora gelatinilytica</name>
    <dbReference type="NCBI Taxonomy" id="2666298"/>
    <lineage>
        <taxon>Bacteria</taxon>
        <taxon>Bacillati</taxon>
        <taxon>Actinomycetota</taxon>
        <taxon>Actinomycetes</taxon>
        <taxon>Streptosporangiales</taxon>
        <taxon>Streptosporangiaceae</taxon>
        <taxon>Spongiactinospora</taxon>
    </lineage>
</organism>
<feature type="transmembrane region" description="Helical" evidence="1">
    <location>
        <begin position="208"/>
        <end position="226"/>
    </location>
</feature>
<dbReference type="EMBL" id="POUA01000503">
    <property type="protein sequence ID" value="PZG24307.1"/>
    <property type="molecule type" value="Genomic_DNA"/>
</dbReference>
<dbReference type="AlphaFoldDB" id="A0A2W2FR31"/>
<name>A0A2W2FR31_9ACTN</name>